<evidence type="ECO:0000313" key="1">
    <source>
        <dbReference type="EMBL" id="KAI0059056.1"/>
    </source>
</evidence>
<proteinExistence type="predicted"/>
<organism evidence="1 2">
    <name type="scientific">Artomyces pyxidatus</name>
    <dbReference type="NCBI Taxonomy" id="48021"/>
    <lineage>
        <taxon>Eukaryota</taxon>
        <taxon>Fungi</taxon>
        <taxon>Dikarya</taxon>
        <taxon>Basidiomycota</taxon>
        <taxon>Agaricomycotina</taxon>
        <taxon>Agaricomycetes</taxon>
        <taxon>Russulales</taxon>
        <taxon>Auriscalpiaceae</taxon>
        <taxon>Artomyces</taxon>
    </lineage>
</organism>
<comment type="caution">
    <text evidence="1">The sequence shown here is derived from an EMBL/GenBank/DDBJ whole genome shotgun (WGS) entry which is preliminary data.</text>
</comment>
<evidence type="ECO:0000313" key="2">
    <source>
        <dbReference type="Proteomes" id="UP000814140"/>
    </source>
</evidence>
<accession>A0ACB8STD0</accession>
<keyword evidence="2" id="KW-1185">Reference proteome</keyword>
<sequence>MPDSLPLSSACLPGTHDTMAFYGWPVSQCQSVNTPLSMQLTSGIRILDIRLAVVRGQLISYHGQYPQRAPFESILADLHDFLSSPTSCRETVVVSVKQEDYDRHSPEVFSLLARKEIEESPGGLGMWFLENRIPTLGEVRGKAIMFSRFGGDGEGWEGRLEGMGIHPTNWPDSEKGIFTWMCKDTLVQTQDWYHIPSFLSIPEKAELSTDLLVPPTDASSSPVLSITYFSASSFPFATPTVVSTGFGWPSFGFGVEGVNSRVARFLLDSIAHAVDNRAHNMHDKSPSGTITSGPQIRGWTFMDFFDEPVGNGLVPLLVECNFRGHGDEVKAA</sequence>
<reference evidence="1" key="1">
    <citation type="submission" date="2021-03" db="EMBL/GenBank/DDBJ databases">
        <authorList>
            <consortium name="DOE Joint Genome Institute"/>
            <person name="Ahrendt S."/>
            <person name="Looney B.P."/>
            <person name="Miyauchi S."/>
            <person name="Morin E."/>
            <person name="Drula E."/>
            <person name="Courty P.E."/>
            <person name="Chicoki N."/>
            <person name="Fauchery L."/>
            <person name="Kohler A."/>
            <person name="Kuo A."/>
            <person name="Labutti K."/>
            <person name="Pangilinan J."/>
            <person name="Lipzen A."/>
            <person name="Riley R."/>
            <person name="Andreopoulos W."/>
            <person name="He G."/>
            <person name="Johnson J."/>
            <person name="Barry K.W."/>
            <person name="Grigoriev I.V."/>
            <person name="Nagy L."/>
            <person name="Hibbett D."/>
            <person name="Henrissat B."/>
            <person name="Matheny P.B."/>
            <person name="Labbe J."/>
            <person name="Martin F."/>
        </authorList>
    </citation>
    <scope>NUCLEOTIDE SEQUENCE</scope>
    <source>
        <strain evidence="1">HHB10654</strain>
    </source>
</reference>
<dbReference type="Proteomes" id="UP000814140">
    <property type="component" value="Unassembled WGS sequence"/>
</dbReference>
<reference evidence="1" key="2">
    <citation type="journal article" date="2022" name="New Phytol.">
        <title>Evolutionary transition to the ectomycorrhizal habit in the genomes of a hyperdiverse lineage of mushroom-forming fungi.</title>
        <authorList>
            <person name="Looney B."/>
            <person name="Miyauchi S."/>
            <person name="Morin E."/>
            <person name="Drula E."/>
            <person name="Courty P.E."/>
            <person name="Kohler A."/>
            <person name="Kuo A."/>
            <person name="LaButti K."/>
            <person name="Pangilinan J."/>
            <person name="Lipzen A."/>
            <person name="Riley R."/>
            <person name="Andreopoulos W."/>
            <person name="He G."/>
            <person name="Johnson J."/>
            <person name="Nolan M."/>
            <person name="Tritt A."/>
            <person name="Barry K.W."/>
            <person name="Grigoriev I.V."/>
            <person name="Nagy L.G."/>
            <person name="Hibbett D."/>
            <person name="Henrissat B."/>
            <person name="Matheny P.B."/>
            <person name="Labbe J."/>
            <person name="Martin F.M."/>
        </authorList>
    </citation>
    <scope>NUCLEOTIDE SEQUENCE</scope>
    <source>
        <strain evidence="1">HHB10654</strain>
    </source>
</reference>
<protein>
    <submittedName>
        <fullName evidence="1">PLC-like phosphodiesterase</fullName>
    </submittedName>
</protein>
<gene>
    <name evidence="1" type="ORF">BV25DRAFT_1918764</name>
</gene>
<name>A0ACB8STD0_9AGAM</name>
<dbReference type="EMBL" id="MU277229">
    <property type="protein sequence ID" value="KAI0059056.1"/>
    <property type="molecule type" value="Genomic_DNA"/>
</dbReference>